<proteinExistence type="predicted"/>
<gene>
    <name evidence="1" type="ORF">PGTUg99_025744</name>
</gene>
<dbReference type="AlphaFoldDB" id="A0A5B0N0J8"/>
<evidence type="ECO:0000313" key="1">
    <source>
        <dbReference type="EMBL" id="KAA1081650.1"/>
    </source>
</evidence>
<sequence length="173" mass="19069">MPSWGFKLESAVPLSLLLPPLDQPLDFSDSNPVVSTIFPTIFPAISPNSPTTRALVLYVYPPVSTILLPRLDCPPINRLPIIHPAIGLSIDDLPDFLLDDRIFKLSTGLPSLVFVGFDPVVYTLDYRLSPCLLVDSRQSSLTIFSYLFKLRPSTSTIAQLSSLSIQLFPLDPS</sequence>
<name>A0A5B0N0J8_PUCGR</name>
<protein>
    <submittedName>
        <fullName evidence="1">Uncharacterized protein</fullName>
    </submittedName>
</protein>
<dbReference type="EMBL" id="VDEP01000441">
    <property type="protein sequence ID" value="KAA1081650.1"/>
    <property type="molecule type" value="Genomic_DNA"/>
</dbReference>
<organism evidence="1 2">
    <name type="scientific">Puccinia graminis f. sp. tritici</name>
    <dbReference type="NCBI Taxonomy" id="56615"/>
    <lineage>
        <taxon>Eukaryota</taxon>
        <taxon>Fungi</taxon>
        <taxon>Dikarya</taxon>
        <taxon>Basidiomycota</taxon>
        <taxon>Pucciniomycotina</taxon>
        <taxon>Pucciniomycetes</taxon>
        <taxon>Pucciniales</taxon>
        <taxon>Pucciniaceae</taxon>
        <taxon>Puccinia</taxon>
    </lineage>
</organism>
<evidence type="ECO:0000313" key="2">
    <source>
        <dbReference type="Proteomes" id="UP000325313"/>
    </source>
</evidence>
<dbReference type="Proteomes" id="UP000325313">
    <property type="component" value="Unassembled WGS sequence"/>
</dbReference>
<comment type="caution">
    <text evidence="1">The sequence shown here is derived from an EMBL/GenBank/DDBJ whole genome shotgun (WGS) entry which is preliminary data.</text>
</comment>
<reference evidence="1 2" key="1">
    <citation type="submission" date="2019-05" db="EMBL/GenBank/DDBJ databases">
        <title>Emergence of the Ug99 lineage of the wheat stem rust pathogen through somatic hybridization.</title>
        <authorList>
            <person name="Li F."/>
            <person name="Upadhyaya N.M."/>
            <person name="Sperschneider J."/>
            <person name="Matny O."/>
            <person name="Nguyen-Phuc H."/>
            <person name="Mago R."/>
            <person name="Raley C."/>
            <person name="Miller M.E."/>
            <person name="Silverstein K.A.T."/>
            <person name="Henningsen E."/>
            <person name="Hirsch C.D."/>
            <person name="Visser B."/>
            <person name="Pretorius Z.A."/>
            <person name="Steffenson B.J."/>
            <person name="Schwessinger B."/>
            <person name="Dodds P.N."/>
            <person name="Figueroa M."/>
        </authorList>
    </citation>
    <scope>NUCLEOTIDE SEQUENCE [LARGE SCALE GENOMIC DNA]</scope>
    <source>
        <strain evidence="1 2">Ug99</strain>
    </source>
</reference>
<accession>A0A5B0N0J8</accession>